<feature type="compositionally biased region" description="Low complexity" evidence="5">
    <location>
        <begin position="652"/>
        <end position="673"/>
    </location>
</feature>
<comment type="subcellular location">
    <subcellularLocation>
        <location evidence="4">Nucleus</location>
    </subcellularLocation>
</comment>
<dbReference type="CDD" id="cd20035">
    <property type="entry name" value="FH_FOXQ2-like"/>
    <property type="match status" value="1"/>
</dbReference>
<dbReference type="PANTHER" id="PTHR11829:SF343">
    <property type="entry name" value="FORK-HEAD DOMAIN-CONTAINING PROTEIN"/>
    <property type="match status" value="1"/>
</dbReference>
<dbReference type="InterPro" id="IPR036390">
    <property type="entry name" value="WH_DNA-bd_sf"/>
</dbReference>
<gene>
    <name evidence="7" type="ORF">HERILL_LOCUS16181</name>
</gene>
<dbReference type="PROSITE" id="PS00658">
    <property type="entry name" value="FORK_HEAD_2"/>
    <property type="match status" value="1"/>
</dbReference>
<feature type="compositionally biased region" description="Low complexity" evidence="5">
    <location>
        <begin position="25"/>
        <end position="36"/>
    </location>
</feature>
<keyword evidence="1" id="KW-0217">Developmental protein</keyword>
<evidence type="ECO:0000259" key="6">
    <source>
        <dbReference type="PROSITE" id="PS50039"/>
    </source>
</evidence>
<feature type="domain" description="Fork-head" evidence="6">
    <location>
        <begin position="189"/>
        <end position="281"/>
    </location>
</feature>
<evidence type="ECO:0000256" key="5">
    <source>
        <dbReference type="SAM" id="MobiDB-lite"/>
    </source>
</evidence>
<dbReference type="PROSITE" id="PS50039">
    <property type="entry name" value="FORK_HEAD_3"/>
    <property type="match status" value="1"/>
</dbReference>
<dbReference type="SUPFAM" id="SSF46785">
    <property type="entry name" value="Winged helix' DNA-binding domain"/>
    <property type="match status" value="1"/>
</dbReference>
<feature type="compositionally biased region" description="Low complexity" evidence="5">
    <location>
        <begin position="504"/>
        <end position="523"/>
    </location>
</feature>
<feature type="region of interest" description="Disordered" evidence="5">
    <location>
        <begin position="386"/>
        <end position="423"/>
    </location>
</feature>
<protein>
    <recommendedName>
        <fullName evidence="6">Fork-head domain-containing protein</fullName>
    </recommendedName>
</protein>
<dbReference type="PROSITE" id="PS00657">
    <property type="entry name" value="FORK_HEAD_1"/>
    <property type="match status" value="1"/>
</dbReference>
<dbReference type="InterPro" id="IPR036388">
    <property type="entry name" value="WH-like_DNA-bd_sf"/>
</dbReference>
<organism evidence="7 8">
    <name type="scientific">Hermetia illucens</name>
    <name type="common">Black soldier fly</name>
    <dbReference type="NCBI Taxonomy" id="343691"/>
    <lineage>
        <taxon>Eukaryota</taxon>
        <taxon>Metazoa</taxon>
        <taxon>Ecdysozoa</taxon>
        <taxon>Arthropoda</taxon>
        <taxon>Hexapoda</taxon>
        <taxon>Insecta</taxon>
        <taxon>Pterygota</taxon>
        <taxon>Neoptera</taxon>
        <taxon>Endopterygota</taxon>
        <taxon>Diptera</taxon>
        <taxon>Brachycera</taxon>
        <taxon>Stratiomyomorpha</taxon>
        <taxon>Stratiomyidae</taxon>
        <taxon>Hermetiinae</taxon>
        <taxon>Hermetia</taxon>
    </lineage>
</organism>
<keyword evidence="2 4" id="KW-0238">DNA-binding</keyword>
<dbReference type="InParanoid" id="A0A7R8V6S7"/>
<dbReference type="Gene3D" id="1.10.10.10">
    <property type="entry name" value="Winged helix-like DNA-binding domain superfamily/Winged helix DNA-binding domain"/>
    <property type="match status" value="1"/>
</dbReference>
<dbReference type="GO" id="GO:0000981">
    <property type="term" value="F:DNA-binding transcription factor activity, RNA polymerase II-specific"/>
    <property type="evidence" value="ECO:0007669"/>
    <property type="project" value="TreeGrafter"/>
</dbReference>
<feature type="DNA-binding region" description="Fork-head" evidence="4">
    <location>
        <begin position="189"/>
        <end position="281"/>
    </location>
</feature>
<feature type="compositionally biased region" description="Polar residues" evidence="5">
    <location>
        <begin position="638"/>
        <end position="648"/>
    </location>
</feature>
<dbReference type="FunFam" id="1.10.10.10:FF:000352">
    <property type="entry name" value="Forkhead box Q2"/>
    <property type="match status" value="1"/>
</dbReference>
<dbReference type="EMBL" id="LR899015">
    <property type="protein sequence ID" value="CAD7093926.1"/>
    <property type="molecule type" value="Genomic_DNA"/>
</dbReference>
<dbReference type="InterPro" id="IPR001766">
    <property type="entry name" value="Fork_head_dom"/>
</dbReference>
<feature type="compositionally biased region" description="Low complexity" evidence="5">
    <location>
        <begin position="402"/>
        <end position="413"/>
    </location>
</feature>
<dbReference type="PANTHER" id="PTHR11829">
    <property type="entry name" value="FORKHEAD BOX PROTEIN"/>
    <property type="match status" value="1"/>
</dbReference>
<feature type="region of interest" description="Disordered" evidence="5">
    <location>
        <begin position="287"/>
        <end position="317"/>
    </location>
</feature>
<feature type="region of interest" description="Disordered" evidence="5">
    <location>
        <begin position="1"/>
        <end position="36"/>
    </location>
</feature>
<proteinExistence type="predicted"/>
<dbReference type="Pfam" id="PF00250">
    <property type="entry name" value="Forkhead"/>
    <property type="match status" value="1"/>
</dbReference>
<feature type="compositionally biased region" description="Low complexity" evidence="5">
    <location>
        <begin position="453"/>
        <end position="464"/>
    </location>
</feature>
<feature type="region of interest" description="Disordered" evidence="5">
    <location>
        <begin position="73"/>
        <end position="95"/>
    </location>
</feature>
<evidence type="ECO:0000256" key="3">
    <source>
        <dbReference type="ARBA" id="ARBA00023242"/>
    </source>
</evidence>
<feature type="compositionally biased region" description="Pro residues" evidence="5">
    <location>
        <begin position="302"/>
        <end position="315"/>
    </location>
</feature>
<evidence type="ECO:0000313" key="7">
    <source>
        <dbReference type="EMBL" id="CAD7093926.1"/>
    </source>
</evidence>
<feature type="region of interest" description="Disordered" evidence="5">
    <location>
        <begin position="453"/>
        <end position="524"/>
    </location>
</feature>
<feature type="region of interest" description="Disordered" evidence="5">
    <location>
        <begin position="632"/>
        <end position="694"/>
    </location>
</feature>
<dbReference type="GO" id="GO:0030154">
    <property type="term" value="P:cell differentiation"/>
    <property type="evidence" value="ECO:0007669"/>
    <property type="project" value="TreeGrafter"/>
</dbReference>
<evidence type="ECO:0000256" key="2">
    <source>
        <dbReference type="ARBA" id="ARBA00023125"/>
    </source>
</evidence>
<feature type="compositionally biased region" description="Polar residues" evidence="5">
    <location>
        <begin position="73"/>
        <end position="82"/>
    </location>
</feature>
<dbReference type="Proteomes" id="UP000594454">
    <property type="component" value="Chromosome 7"/>
</dbReference>
<dbReference type="PRINTS" id="PR00053">
    <property type="entry name" value="FORKHEAD"/>
</dbReference>
<feature type="compositionally biased region" description="Polar residues" evidence="5">
    <location>
        <begin position="674"/>
        <end position="684"/>
    </location>
</feature>
<dbReference type="InterPro" id="IPR047519">
    <property type="entry name" value="FH_FOXQ2-like"/>
</dbReference>
<dbReference type="GO" id="GO:0009653">
    <property type="term" value="P:anatomical structure morphogenesis"/>
    <property type="evidence" value="ECO:0007669"/>
    <property type="project" value="TreeGrafter"/>
</dbReference>
<dbReference type="GO" id="GO:0005634">
    <property type="term" value="C:nucleus"/>
    <property type="evidence" value="ECO:0007669"/>
    <property type="project" value="UniProtKB-SubCell"/>
</dbReference>
<accession>A0A7R8V6S7</accession>
<dbReference type="GO" id="GO:0000978">
    <property type="term" value="F:RNA polymerase II cis-regulatory region sequence-specific DNA binding"/>
    <property type="evidence" value="ECO:0007669"/>
    <property type="project" value="TreeGrafter"/>
</dbReference>
<evidence type="ECO:0000313" key="8">
    <source>
        <dbReference type="Proteomes" id="UP000594454"/>
    </source>
</evidence>
<dbReference type="InterPro" id="IPR030456">
    <property type="entry name" value="TF_fork_head_CS_2"/>
</dbReference>
<reference evidence="7 8" key="1">
    <citation type="submission" date="2020-11" db="EMBL/GenBank/DDBJ databases">
        <authorList>
            <person name="Wallbank WR R."/>
            <person name="Pardo Diaz C."/>
            <person name="Kozak K."/>
            <person name="Martin S."/>
            <person name="Jiggins C."/>
            <person name="Moest M."/>
            <person name="Warren A I."/>
            <person name="Generalovic N T."/>
            <person name="Byers J.R.P. K."/>
            <person name="Montejo-Kovacevich G."/>
            <person name="Yen C E."/>
        </authorList>
    </citation>
    <scope>NUCLEOTIDE SEQUENCE [LARGE SCALE GENOMIC DNA]</scope>
</reference>
<sequence>MCSNDNVDERISRIVNSSPAELTRNSTKSNNSSISSESKTALFNSASSSSATTNLFHQLQQNHSYQRQQYNRLPGQASSSGTVHHHHHYHPTTNMSSMLGGNSIVPPGILPPLDHYRLQLYNYAVAERLRCSQYNTGGQLQICGPGYPSAAATAAAAAVSAGGNPYAPSRFALSMSFFHNRVFQPEEPKPQHSYIGLIAMAILNSPETKLVLSDIYQHILDNYPYFRTRGPGWRNSIRHNLSLNDCFIKAGRSANGKGHYWAIHPANLEDFKKGDFRRRKAQRKVRKHMGLAVDDEGTDSSSPPPLAVTPPPTGRPQPGLVLDASTQSAFCAQSWAAAAAAHVQAQAQAAVGQQSLTSSFYSQSSRKRQFDVASLLAPDEDEHVIHRSTRSPSFPFVDNPRQNRQFQQSQQAHDSQHLSHLKGSSAKRLSLGAAQYNESENEEDIDVVASDVENNNNNATNNQDDAIDRDNSPLLLPYNEDEESTTGGEELHKEDIIDTNSANQQHQQQQQRQLESQHQRQQSPVAAPMIFGDEDNALAESSSDSNPMARAAAAAAAAASWHGIIQQWPGNFQQHLNNVSPNVNTQILQRYYGQYMAAAAAQQAAAAAAAAKNHHQHQQRCSNSAVIAETPSGELGTCGTSDISNTRESSQKHQQQHNNQQSLHQLQQQKQLSPTIQQQHNSGEISLEFQGSDC</sequence>
<evidence type="ECO:0000256" key="4">
    <source>
        <dbReference type="PROSITE-ProRule" id="PRU00089"/>
    </source>
</evidence>
<name>A0A7R8V6S7_HERIL</name>
<dbReference type="InterPro" id="IPR018122">
    <property type="entry name" value="TF_fork_head_CS_1"/>
</dbReference>
<keyword evidence="3 4" id="KW-0539">Nucleus</keyword>
<dbReference type="OrthoDB" id="5954824at2759"/>
<dbReference type="AlphaFoldDB" id="A0A7R8V6S7"/>
<keyword evidence="8" id="KW-1185">Reference proteome</keyword>
<feature type="compositionally biased region" description="Polar residues" evidence="5">
    <location>
        <begin position="14"/>
        <end position="24"/>
    </location>
</feature>
<dbReference type="InterPro" id="IPR050211">
    <property type="entry name" value="FOX_domain-containing"/>
</dbReference>
<dbReference type="SMART" id="SM00339">
    <property type="entry name" value="FH"/>
    <property type="match status" value="1"/>
</dbReference>
<evidence type="ECO:0000256" key="1">
    <source>
        <dbReference type="ARBA" id="ARBA00022473"/>
    </source>
</evidence>